<dbReference type="PANTHER" id="PTHR46825:SF9">
    <property type="entry name" value="BETA-LACTAMASE-RELATED DOMAIN-CONTAINING PROTEIN"/>
    <property type="match status" value="1"/>
</dbReference>
<dbReference type="EMBL" id="VUOE01000002">
    <property type="protein sequence ID" value="KAA2217201.1"/>
    <property type="molecule type" value="Genomic_DNA"/>
</dbReference>
<sequence length="395" mass="44676">MKNLVLVGCLILLVSCSKTSETKDTPTTQIENPDTTTDTVTEEPEGEPVTEEETEGEEPISFENFEAQITSFMETYQVPGLQVAITKDEQLVYVKSFGYADVENQIPVTDNSLFRIASISKPITFISMLKLSEDGQVSLGSKVFGEDGVLGTEYGTLPYSPGILDISVNDLIEHRSGWTNDPYDIMFDDPSLSHQELFSEMIDNRRIDETPNYYYLNFGYCVLGRVIEKMSNETYEAYVQENILAPMGITEMKIGGNTLEERIENEVVYYPSTEGSFSPYDMNVTRMDAHGGWIASAKDLARFIVHIDRRSNVPDILPTNRLNRPYFNYFNWVHTGSLPGTSSVLSRHNDTFNYSVIMNKRSSNYETILNAVQSVINNEIDTRTTWPNVDLFTED</sequence>
<dbReference type="RefSeq" id="WP_154919662.1">
    <property type="nucleotide sequence ID" value="NZ_VUOE01000002.1"/>
</dbReference>
<name>A0A5B2TRD3_9FLAO</name>
<dbReference type="Proteomes" id="UP000323188">
    <property type="component" value="Unassembled WGS sequence"/>
</dbReference>
<accession>A0A5B2TRD3</accession>
<evidence type="ECO:0000313" key="4">
    <source>
        <dbReference type="Proteomes" id="UP000323188"/>
    </source>
</evidence>
<dbReference type="AlphaFoldDB" id="A0A5B2TRD3"/>
<dbReference type="PANTHER" id="PTHR46825">
    <property type="entry name" value="D-ALANYL-D-ALANINE-CARBOXYPEPTIDASE/ENDOPEPTIDASE AMPH"/>
    <property type="match status" value="1"/>
</dbReference>
<evidence type="ECO:0000259" key="2">
    <source>
        <dbReference type="Pfam" id="PF00144"/>
    </source>
</evidence>
<dbReference type="InterPro" id="IPR050491">
    <property type="entry name" value="AmpC-like"/>
</dbReference>
<feature type="compositionally biased region" description="Acidic residues" evidence="1">
    <location>
        <begin position="40"/>
        <end position="60"/>
    </location>
</feature>
<evidence type="ECO:0000256" key="1">
    <source>
        <dbReference type="SAM" id="MobiDB-lite"/>
    </source>
</evidence>
<dbReference type="Pfam" id="PF00144">
    <property type="entry name" value="Beta-lactamase"/>
    <property type="match status" value="1"/>
</dbReference>
<feature type="domain" description="Beta-lactamase-related" evidence="2">
    <location>
        <begin position="66"/>
        <end position="313"/>
    </location>
</feature>
<evidence type="ECO:0000313" key="3">
    <source>
        <dbReference type="EMBL" id="KAA2217201.1"/>
    </source>
</evidence>
<reference evidence="3 4" key="1">
    <citation type="submission" date="2019-09" db="EMBL/GenBank/DDBJ databases">
        <authorList>
            <person name="Khan S.A."/>
            <person name="Jeon C.O."/>
            <person name="Chun B.H."/>
            <person name="Jeong S.E."/>
        </authorList>
    </citation>
    <scope>NUCLEOTIDE SEQUENCE [LARGE SCALE GENOMIC DNA]</scope>
    <source>
        <strain evidence="3 4">KCTC 42508</strain>
    </source>
</reference>
<proteinExistence type="predicted"/>
<dbReference type="SUPFAM" id="SSF56601">
    <property type="entry name" value="beta-lactamase/transpeptidase-like"/>
    <property type="match status" value="1"/>
</dbReference>
<dbReference type="Gene3D" id="3.40.710.10">
    <property type="entry name" value="DD-peptidase/beta-lactamase superfamily"/>
    <property type="match status" value="1"/>
</dbReference>
<protein>
    <submittedName>
        <fullName evidence="3">Beta-lactamase family protein</fullName>
    </submittedName>
</protein>
<dbReference type="InterPro" id="IPR001466">
    <property type="entry name" value="Beta-lactam-related"/>
</dbReference>
<feature type="region of interest" description="Disordered" evidence="1">
    <location>
        <begin position="21"/>
        <end position="60"/>
    </location>
</feature>
<dbReference type="InterPro" id="IPR012338">
    <property type="entry name" value="Beta-lactam/transpept-like"/>
</dbReference>
<organism evidence="3 4">
    <name type="scientific">Maribacter flavus</name>
    <dbReference type="NCBI Taxonomy" id="1658664"/>
    <lineage>
        <taxon>Bacteria</taxon>
        <taxon>Pseudomonadati</taxon>
        <taxon>Bacteroidota</taxon>
        <taxon>Flavobacteriia</taxon>
        <taxon>Flavobacteriales</taxon>
        <taxon>Flavobacteriaceae</taxon>
        <taxon>Maribacter</taxon>
    </lineage>
</organism>
<gene>
    <name evidence="3" type="ORF">F0361_14665</name>
</gene>
<dbReference type="PROSITE" id="PS51257">
    <property type="entry name" value="PROKAR_LIPOPROTEIN"/>
    <property type="match status" value="1"/>
</dbReference>
<comment type="caution">
    <text evidence="3">The sequence shown here is derived from an EMBL/GenBank/DDBJ whole genome shotgun (WGS) entry which is preliminary data.</text>
</comment>